<proteinExistence type="predicted"/>
<dbReference type="EMBL" id="JADJMS010000005">
    <property type="protein sequence ID" value="MBK7413928.1"/>
    <property type="molecule type" value="Genomic_DNA"/>
</dbReference>
<sequence>MPDNHTSQPPSCELRFVDGSSDSFLNALAEIPAGQAKCRVWLVPSASDPTLAEEILKHAPPGFSLRVAPPDTTTPFSLPDDFSPDIALLLENNPEILSLQLINFVDVPGILVIAPLTSHHWSKRPLYLISIPKSGTHLLYELANAFGYWQGINCVHEAQPAHWYCIEYSNSHTVAKDFFVDTVRRQAFGNRHHPFMRAPALFIYRNPLDVLVSEANYYHLPGKTSFAAYLDKRSFTERLEVLLGNDWLLGSLRERIGGFIPWLHFANVAALSFEELIGNHGGGDDELQAMAIWSLQLKLHIPGRPSDYTRKLFNRDSATFNEGRIGSFAEKIPARTLARFFGLPQDFMHELGYSRPPGMFRGLLNRVLRHVAPRLLARREIAKTPAFIAELRKRPLTCSGDVFNETPITLETDYLGYNIIRLRGRFLGVPQKLGPIDLAERFDSLPDKIISENTEGWVKFRIMQRLNR</sequence>
<dbReference type="AlphaFoldDB" id="A0A935MPQ0"/>
<dbReference type="Proteomes" id="UP000739411">
    <property type="component" value="Unassembled WGS sequence"/>
</dbReference>
<organism evidence="1 2">
    <name type="scientific">Candidatus Dechloromonas phosphorivorans</name>
    <dbReference type="NCBI Taxonomy" id="2899244"/>
    <lineage>
        <taxon>Bacteria</taxon>
        <taxon>Pseudomonadati</taxon>
        <taxon>Pseudomonadota</taxon>
        <taxon>Betaproteobacteria</taxon>
        <taxon>Rhodocyclales</taxon>
        <taxon>Azonexaceae</taxon>
        <taxon>Dechloromonas</taxon>
    </lineage>
</organism>
<comment type="caution">
    <text evidence="1">The sequence shown here is derived from an EMBL/GenBank/DDBJ whole genome shotgun (WGS) entry which is preliminary data.</text>
</comment>
<reference evidence="1 2" key="1">
    <citation type="submission" date="2020-10" db="EMBL/GenBank/DDBJ databases">
        <title>Connecting structure to function with the recovery of over 1000 high-quality activated sludge metagenome-assembled genomes encoding full-length rRNA genes using long-read sequencing.</title>
        <authorList>
            <person name="Singleton C.M."/>
            <person name="Petriglieri F."/>
            <person name="Kristensen J.M."/>
            <person name="Kirkegaard R.H."/>
            <person name="Michaelsen T.Y."/>
            <person name="Andersen M.H."/>
            <person name="Karst S.M."/>
            <person name="Dueholm M.S."/>
            <person name="Nielsen P.H."/>
            <person name="Albertsen M."/>
        </authorList>
    </citation>
    <scope>NUCLEOTIDE SEQUENCE [LARGE SCALE GENOMIC DNA]</scope>
    <source>
        <strain evidence="1">EsbW_18-Q3-R4-48_BATAC.463</strain>
    </source>
</reference>
<protein>
    <recommendedName>
        <fullName evidence="3">Sulfotransferase domain-containing protein</fullName>
    </recommendedName>
</protein>
<dbReference type="Gene3D" id="3.40.50.300">
    <property type="entry name" value="P-loop containing nucleotide triphosphate hydrolases"/>
    <property type="match status" value="1"/>
</dbReference>
<gene>
    <name evidence="1" type="ORF">IPJ38_01230</name>
</gene>
<name>A0A935MPQ0_9RHOO</name>
<evidence type="ECO:0000313" key="1">
    <source>
        <dbReference type="EMBL" id="MBK7413928.1"/>
    </source>
</evidence>
<accession>A0A935MPQ0</accession>
<evidence type="ECO:0008006" key="3">
    <source>
        <dbReference type="Google" id="ProtNLM"/>
    </source>
</evidence>
<dbReference type="SUPFAM" id="SSF52540">
    <property type="entry name" value="P-loop containing nucleoside triphosphate hydrolases"/>
    <property type="match status" value="1"/>
</dbReference>
<dbReference type="InterPro" id="IPR027417">
    <property type="entry name" value="P-loop_NTPase"/>
</dbReference>
<evidence type="ECO:0000313" key="2">
    <source>
        <dbReference type="Proteomes" id="UP000739411"/>
    </source>
</evidence>